<dbReference type="Pfam" id="PF08386">
    <property type="entry name" value="Abhydrolase_4"/>
    <property type="match status" value="1"/>
</dbReference>
<evidence type="ECO:0000259" key="1">
    <source>
        <dbReference type="Pfam" id="PF00561"/>
    </source>
</evidence>
<dbReference type="InterPro" id="IPR029058">
    <property type="entry name" value="AB_hydrolase_fold"/>
</dbReference>
<dbReference type="InterPro" id="IPR013595">
    <property type="entry name" value="Pept_S33_TAP-like_C"/>
</dbReference>
<sequence>MQVQANGISMRYAVDGPADAPVVVMSHSLSANLTMWDWQMPVLSPYRVVRYDTRGHGGTDAPVDDYTLDLLADDLFALLDALGLEAVHYVGLSMGGMIGQTAAVKDQSRFLSLSLCDTSSAVPEALRGTWKDRIGAARSSGMESLVDGTIDRWFSADYQARSSAEVDKVRDMIRATPVEGYCGCCHAIMGLNVTDRLPSISVPTLLIVGEDDPGTPVAAHELINRQIAGSELVVIPDALHFSNVEQQGAFNDALTGFLARCV</sequence>
<name>A0A382C9D3_9ZZZZ</name>
<dbReference type="Gene3D" id="3.40.50.1820">
    <property type="entry name" value="alpha/beta hydrolase"/>
    <property type="match status" value="1"/>
</dbReference>
<proteinExistence type="predicted"/>
<evidence type="ECO:0000259" key="2">
    <source>
        <dbReference type="Pfam" id="PF08386"/>
    </source>
</evidence>
<dbReference type="PRINTS" id="PR00111">
    <property type="entry name" value="ABHYDROLASE"/>
</dbReference>
<dbReference type="InterPro" id="IPR000073">
    <property type="entry name" value="AB_hydrolase_1"/>
</dbReference>
<dbReference type="PANTHER" id="PTHR43433">
    <property type="entry name" value="HYDROLASE, ALPHA/BETA FOLD FAMILY PROTEIN"/>
    <property type="match status" value="1"/>
</dbReference>
<dbReference type="Pfam" id="PF00561">
    <property type="entry name" value="Abhydrolase_1"/>
    <property type="match status" value="1"/>
</dbReference>
<dbReference type="PANTHER" id="PTHR43433:SF5">
    <property type="entry name" value="AB HYDROLASE-1 DOMAIN-CONTAINING PROTEIN"/>
    <property type="match status" value="1"/>
</dbReference>
<organism evidence="3">
    <name type="scientific">marine metagenome</name>
    <dbReference type="NCBI Taxonomy" id="408172"/>
    <lineage>
        <taxon>unclassified sequences</taxon>
        <taxon>metagenomes</taxon>
        <taxon>ecological metagenomes</taxon>
    </lineage>
</organism>
<dbReference type="EMBL" id="UINC01033273">
    <property type="protein sequence ID" value="SVB22291.1"/>
    <property type="molecule type" value="Genomic_DNA"/>
</dbReference>
<dbReference type="AlphaFoldDB" id="A0A382C9D3"/>
<protein>
    <submittedName>
        <fullName evidence="3">Uncharacterized protein</fullName>
    </submittedName>
</protein>
<feature type="domain" description="AB hydrolase-1" evidence="1">
    <location>
        <begin position="21"/>
        <end position="125"/>
    </location>
</feature>
<dbReference type="SUPFAM" id="SSF53474">
    <property type="entry name" value="alpha/beta-Hydrolases"/>
    <property type="match status" value="1"/>
</dbReference>
<gene>
    <name evidence="3" type="ORF">METZ01_LOCUS175145</name>
</gene>
<evidence type="ECO:0000313" key="3">
    <source>
        <dbReference type="EMBL" id="SVB22291.1"/>
    </source>
</evidence>
<accession>A0A382C9D3</accession>
<dbReference type="InterPro" id="IPR050471">
    <property type="entry name" value="AB_hydrolase"/>
</dbReference>
<reference evidence="3" key="1">
    <citation type="submission" date="2018-05" db="EMBL/GenBank/DDBJ databases">
        <authorList>
            <person name="Lanie J.A."/>
            <person name="Ng W.-L."/>
            <person name="Kazmierczak K.M."/>
            <person name="Andrzejewski T.M."/>
            <person name="Davidsen T.M."/>
            <person name="Wayne K.J."/>
            <person name="Tettelin H."/>
            <person name="Glass J.I."/>
            <person name="Rusch D."/>
            <person name="Podicherti R."/>
            <person name="Tsui H.-C.T."/>
            <person name="Winkler M.E."/>
        </authorList>
    </citation>
    <scope>NUCLEOTIDE SEQUENCE</scope>
</reference>
<feature type="domain" description="Peptidase S33 tripeptidyl aminopeptidase-like C-terminal" evidence="2">
    <location>
        <begin position="201"/>
        <end position="259"/>
    </location>
</feature>